<feature type="chain" id="PRO_5020895114" evidence="1">
    <location>
        <begin position="22"/>
        <end position="148"/>
    </location>
</feature>
<keyword evidence="4" id="KW-1185">Reference proteome</keyword>
<evidence type="ECO:0000259" key="2">
    <source>
        <dbReference type="Pfam" id="PF07486"/>
    </source>
</evidence>
<proteinExistence type="predicted"/>
<reference evidence="3 4" key="1">
    <citation type="submission" date="2017-02" db="EMBL/GenBank/DDBJ databases">
        <title>Whole genome sequencing of Metallibacterium scheffleri DSM 24874 (T).</title>
        <authorList>
            <person name="Kumar S."/>
            <person name="Patil P."/>
            <person name="Patil P.B."/>
        </authorList>
    </citation>
    <scope>NUCLEOTIDE SEQUENCE [LARGE SCALE GENOMIC DNA]</scope>
    <source>
        <strain evidence="3 4">DSM 24874</strain>
    </source>
</reference>
<dbReference type="InterPro" id="IPR042047">
    <property type="entry name" value="SleB_dom1"/>
</dbReference>
<keyword evidence="1" id="KW-0732">Signal</keyword>
<dbReference type="EMBL" id="MWQO01000054">
    <property type="protein sequence ID" value="THD07898.1"/>
    <property type="molecule type" value="Genomic_DNA"/>
</dbReference>
<protein>
    <submittedName>
        <fullName evidence="3">Cell wall hydrolase</fullName>
    </submittedName>
</protein>
<keyword evidence="3" id="KW-0378">Hydrolase</keyword>
<accession>A0A4S3KHY1</accession>
<gene>
    <name evidence="3" type="ORF">B1806_14230</name>
</gene>
<dbReference type="GO" id="GO:0016787">
    <property type="term" value="F:hydrolase activity"/>
    <property type="evidence" value="ECO:0007669"/>
    <property type="project" value="UniProtKB-KW"/>
</dbReference>
<feature type="signal peptide" evidence="1">
    <location>
        <begin position="1"/>
        <end position="21"/>
    </location>
</feature>
<evidence type="ECO:0000313" key="4">
    <source>
        <dbReference type="Proteomes" id="UP000307749"/>
    </source>
</evidence>
<dbReference type="Gene3D" id="1.10.10.2520">
    <property type="entry name" value="Cell wall hydrolase SleB, domain 1"/>
    <property type="match status" value="1"/>
</dbReference>
<dbReference type="Pfam" id="PF07486">
    <property type="entry name" value="Hydrolase_2"/>
    <property type="match status" value="1"/>
</dbReference>
<dbReference type="RefSeq" id="WP_081128799.1">
    <property type="nucleotide sequence ID" value="NZ_DAHXOC010000006.1"/>
</dbReference>
<dbReference type="STRING" id="993689.GCA_002077135_02858"/>
<organism evidence="3 4">
    <name type="scientific">Metallibacterium scheffleri</name>
    <dbReference type="NCBI Taxonomy" id="993689"/>
    <lineage>
        <taxon>Bacteria</taxon>
        <taxon>Pseudomonadati</taxon>
        <taxon>Pseudomonadota</taxon>
        <taxon>Gammaproteobacteria</taxon>
        <taxon>Lysobacterales</taxon>
        <taxon>Rhodanobacteraceae</taxon>
        <taxon>Metallibacterium</taxon>
    </lineage>
</organism>
<comment type="caution">
    <text evidence="3">The sequence shown here is derived from an EMBL/GenBank/DDBJ whole genome shotgun (WGS) entry which is preliminary data.</text>
</comment>
<name>A0A4S3KHY1_9GAMM</name>
<feature type="domain" description="Cell wall hydrolase SleB" evidence="2">
    <location>
        <begin position="36"/>
        <end position="145"/>
    </location>
</feature>
<sequence>MKLAWLLWMASWMAPVAPHLASQTCLATTVYLEARGEPQIGQAAVAEVALRRREMGLWGKHVCEVVTAPKQFAPSLVPPGTQLDNLQSWQLAWTIAGRALHEWSLPRDRRRYVVPHAMSFYAADIPAPSWATGSPLAVIGDHRFYAVN</sequence>
<dbReference type="InterPro" id="IPR011105">
    <property type="entry name" value="Cell_wall_hydrolase_SleB"/>
</dbReference>
<evidence type="ECO:0000256" key="1">
    <source>
        <dbReference type="SAM" id="SignalP"/>
    </source>
</evidence>
<evidence type="ECO:0000313" key="3">
    <source>
        <dbReference type="EMBL" id="THD07898.1"/>
    </source>
</evidence>
<dbReference type="Proteomes" id="UP000307749">
    <property type="component" value="Unassembled WGS sequence"/>
</dbReference>
<dbReference type="OrthoDB" id="5952809at2"/>
<dbReference type="AlphaFoldDB" id="A0A4S3KHY1"/>